<sequence length="779" mass="86532">MTDAMDFNQPSTSNRVVESLQPLLNLQTTVDERIYPLLVSPADDLKYNSSEGDMIKTPSPSPINVSAGTSSVDSSSPPPKGILVVDSGCILSTTALEFRRQSFLLIWEETEKEWVDKFKTPFPYSNDLYFRVKVQSQVRFTDDNPDQSLWREIWDVNREYWSFSKVIARLQEESTRKRVHLWEKTGQYHSQDMELWETILGDDTIRREVQLNVYSGHHISLPQFPEGVVSTRPAGDLRRPLLPRHERMMQPRAHGILDLPLSIVLPSGWNNHGSASDGSAASHVSNVASIKDAICWSPPPSYTAGFTRKRGLSSSSAEYDRSVKRLRRQSSSAFKSAHRQIGTLAGGTRGTNDTSDQEADAPIEHGRSPDSMRGGCAGQQQLDGVGAQIIGRNIHDDDVLYEIFYEHDNHSGVAWHEPLVTSNEESQNELGLPSSDIIGGQDVCIDCALPNQDLPPENSEQLVLYNTPISRKMTTPEVVSHLVAHGCRDLTDALDHSTFGQHPISHGGFSDVYCGHLLDATQVAVKALRISIQSIAENPKHLKHAARELHTWSKCKHPNVLQLLGFAVFRERIAMVSPWMGQGNLHRYLERTPGVNRGSLCIQICEGLSYLHEIEIIHGDLKGANVLISEDGTPVLADFGNSTHMTQSMKFTQTTTERSWTMRWSAPELIIGSGLQSKAADVYALAMTIYEIMTGTLPYNGKLEHTIIYMVTTKKEPPERPCTIPISHEGGNKLWELLLCCWSFEPEARPSAIATATILKSITLDGLAIVISTSGSDLD</sequence>
<proteinExistence type="predicted"/>
<dbReference type="SUPFAM" id="SSF56112">
    <property type="entry name" value="Protein kinase-like (PK-like)"/>
    <property type="match status" value="1"/>
</dbReference>
<evidence type="ECO:0000256" key="1">
    <source>
        <dbReference type="SAM" id="MobiDB-lite"/>
    </source>
</evidence>
<dbReference type="InterPro" id="IPR000719">
    <property type="entry name" value="Prot_kinase_dom"/>
</dbReference>
<dbReference type="Gene3D" id="1.10.510.10">
    <property type="entry name" value="Transferase(Phosphotransferase) domain 1"/>
    <property type="match status" value="1"/>
</dbReference>
<feature type="region of interest" description="Disordered" evidence="1">
    <location>
        <begin position="328"/>
        <end position="373"/>
    </location>
</feature>
<dbReference type="AlphaFoldDB" id="A0A8H2X176"/>
<dbReference type="InterPro" id="IPR001245">
    <property type="entry name" value="Ser-Thr/Tyr_kinase_cat_dom"/>
</dbReference>
<dbReference type="Proteomes" id="UP000663831">
    <property type="component" value="Unassembled WGS sequence"/>
</dbReference>
<name>A0A8H2X176_9AGAM</name>
<dbReference type="PANTHER" id="PTHR44329">
    <property type="entry name" value="SERINE/THREONINE-PROTEIN KINASE TNNI3K-RELATED"/>
    <property type="match status" value="1"/>
</dbReference>
<dbReference type="InterPro" id="IPR011009">
    <property type="entry name" value="Kinase-like_dom_sf"/>
</dbReference>
<protein>
    <recommendedName>
        <fullName evidence="2">Protein kinase domain-containing protein</fullName>
    </recommendedName>
</protein>
<dbReference type="SMART" id="SM00220">
    <property type="entry name" value="S_TKc"/>
    <property type="match status" value="1"/>
</dbReference>
<dbReference type="PROSITE" id="PS50011">
    <property type="entry name" value="PROTEIN_KINASE_DOM"/>
    <property type="match status" value="1"/>
</dbReference>
<dbReference type="InterPro" id="IPR051681">
    <property type="entry name" value="Ser/Thr_Kinases-Pseudokinases"/>
</dbReference>
<dbReference type="EMBL" id="CAJMWV010000681">
    <property type="protein sequence ID" value="CAE6410571.1"/>
    <property type="molecule type" value="Genomic_DNA"/>
</dbReference>
<gene>
    <name evidence="3" type="ORF">RDB_LOCUS21536</name>
</gene>
<evidence type="ECO:0000259" key="2">
    <source>
        <dbReference type="PROSITE" id="PS50011"/>
    </source>
</evidence>
<feature type="domain" description="Protein kinase" evidence="2">
    <location>
        <begin position="498"/>
        <end position="764"/>
    </location>
</feature>
<organism evidence="3 4">
    <name type="scientific">Rhizoctonia solani</name>
    <dbReference type="NCBI Taxonomy" id="456999"/>
    <lineage>
        <taxon>Eukaryota</taxon>
        <taxon>Fungi</taxon>
        <taxon>Dikarya</taxon>
        <taxon>Basidiomycota</taxon>
        <taxon>Agaricomycotina</taxon>
        <taxon>Agaricomycetes</taxon>
        <taxon>Cantharellales</taxon>
        <taxon>Ceratobasidiaceae</taxon>
        <taxon>Rhizoctonia</taxon>
    </lineage>
</organism>
<dbReference type="GO" id="GO:0004674">
    <property type="term" value="F:protein serine/threonine kinase activity"/>
    <property type="evidence" value="ECO:0007669"/>
    <property type="project" value="TreeGrafter"/>
</dbReference>
<accession>A0A8H2X176</accession>
<dbReference type="GO" id="GO:0005524">
    <property type="term" value="F:ATP binding"/>
    <property type="evidence" value="ECO:0007669"/>
    <property type="project" value="InterPro"/>
</dbReference>
<comment type="caution">
    <text evidence="3">The sequence shown here is derived from an EMBL/GenBank/DDBJ whole genome shotgun (WGS) entry which is preliminary data.</text>
</comment>
<evidence type="ECO:0000313" key="4">
    <source>
        <dbReference type="Proteomes" id="UP000663831"/>
    </source>
</evidence>
<dbReference type="PROSITE" id="PS00108">
    <property type="entry name" value="PROTEIN_KINASE_ST"/>
    <property type="match status" value="1"/>
</dbReference>
<reference evidence="3" key="1">
    <citation type="submission" date="2021-01" db="EMBL/GenBank/DDBJ databases">
        <authorList>
            <person name="Kaushik A."/>
        </authorList>
    </citation>
    <scope>NUCLEOTIDE SEQUENCE</scope>
    <source>
        <strain evidence="3">AG3-1AP</strain>
    </source>
</reference>
<dbReference type="Pfam" id="PF07714">
    <property type="entry name" value="PK_Tyr_Ser-Thr"/>
    <property type="match status" value="1"/>
</dbReference>
<dbReference type="PANTHER" id="PTHR44329:SF214">
    <property type="entry name" value="PROTEIN KINASE DOMAIN-CONTAINING PROTEIN"/>
    <property type="match status" value="1"/>
</dbReference>
<feature type="region of interest" description="Disordered" evidence="1">
    <location>
        <begin position="49"/>
        <end position="78"/>
    </location>
</feature>
<evidence type="ECO:0000313" key="3">
    <source>
        <dbReference type="EMBL" id="CAE6410571.1"/>
    </source>
</evidence>
<dbReference type="InterPro" id="IPR008271">
    <property type="entry name" value="Ser/Thr_kinase_AS"/>
</dbReference>